<evidence type="ECO:0000313" key="8">
    <source>
        <dbReference type="EMBL" id="MCW1925012.1"/>
    </source>
</evidence>
<dbReference type="Proteomes" id="UP001320876">
    <property type="component" value="Unassembled WGS sequence"/>
</dbReference>
<evidence type="ECO:0000256" key="5">
    <source>
        <dbReference type="ARBA" id="ARBA00023157"/>
    </source>
</evidence>
<dbReference type="SMART" id="SM00560">
    <property type="entry name" value="LamGL"/>
    <property type="match status" value="2"/>
</dbReference>
<dbReference type="Pfam" id="PF18884">
    <property type="entry name" value="TSP3_bac"/>
    <property type="match status" value="1"/>
</dbReference>
<name>A0ABT3GNC1_9BACT</name>
<reference evidence="8 9" key="1">
    <citation type="submission" date="2022-10" db="EMBL/GenBank/DDBJ databases">
        <title>Luteolibacter arcticus strain CCTCC AB 2014275, whole genome shotgun sequencing project.</title>
        <authorList>
            <person name="Zhao G."/>
            <person name="Shen L."/>
        </authorList>
    </citation>
    <scope>NUCLEOTIDE SEQUENCE [LARGE SCALE GENOMIC DNA]</scope>
    <source>
        <strain evidence="8 9">CCTCC AB 2014275</strain>
    </source>
</reference>
<dbReference type="SUPFAM" id="SSF49899">
    <property type="entry name" value="Concanavalin A-like lectins/glucanases"/>
    <property type="match status" value="2"/>
</dbReference>
<dbReference type="Gene3D" id="2.60.40.2810">
    <property type="match status" value="1"/>
</dbReference>
<protein>
    <submittedName>
        <fullName evidence="8">Tandem-95 repeat protein</fullName>
    </submittedName>
</protein>
<feature type="region of interest" description="Disordered" evidence="6">
    <location>
        <begin position="2375"/>
        <end position="2394"/>
    </location>
</feature>
<feature type="domain" description="Cadherin" evidence="7">
    <location>
        <begin position="1575"/>
        <end position="1651"/>
    </location>
</feature>
<comment type="subcellular location">
    <subcellularLocation>
        <location evidence="1">Secreted</location>
    </subcellularLocation>
</comment>
<evidence type="ECO:0000256" key="6">
    <source>
        <dbReference type="SAM" id="MobiDB-lite"/>
    </source>
</evidence>
<gene>
    <name evidence="8" type="ORF">OKA05_20790</name>
</gene>
<evidence type="ECO:0000259" key="7">
    <source>
        <dbReference type="PROSITE" id="PS50268"/>
    </source>
</evidence>
<dbReference type="Pfam" id="PF07691">
    <property type="entry name" value="PA14"/>
    <property type="match status" value="1"/>
</dbReference>
<dbReference type="InterPro" id="IPR011658">
    <property type="entry name" value="PA14_dom"/>
</dbReference>
<dbReference type="NCBIfam" id="NF012211">
    <property type="entry name" value="tand_rpt_95"/>
    <property type="match status" value="5"/>
</dbReference>
<comment type="caution">
    <text evidence="8">The sequence shown here is derived from an EMBL/GenBank/DDBJ whole genome shotgun (WGS) entry which is preliminary data.</text>
</comment>
<sequence>MKRTAIILAAPVLLVTGVLCYLSMDSPPAEEAAATKSPAPRAKAIPAPGAPAVPRGERAAAAAPVLEIPELAALSEWQARWQSAEPDRRPTLLEEGLRLAAARKPVMAELMRTRPEEALQAALTWSQWAALPEAVRTLTERPFSMTANYDVLSDCRPAEERNREPRHLTWLGTAEGSLKVHPWSGWKDVTSKSGLPVQGIRLEDEVVLRSGVFQLLDAADAAAVAGLLPSRKDDAGLQVTALVGGERVTFPDTSSVNVIAGELTAALLLNGPHTVEAGLAIAFSSSSGQAGSIIGGASAASLAWSATPKRVLALRLDFADAIGAVFTEATLEARLASASARLESMSYGVTRLSTMTATPQVLRLPRTRAQYQALPSTSGPLADDALVAAVAAGYVLADYDIFIFSAIPTGDMTGAFANVGGSRQWVTGQSDYGTFLHELGHNYGLNHANAWVGNQAGGDWTERNGFVTQYGPAANDEYNDVFDAMGNQHRTAPGSTWVTDFGDFSMDSKVCLGWMQPAAVADATASGIYRVHRFDHADAADDPNRKLALSFRTADGQRIWAGLRRNYVNNPLLGTSAYLVWANSVNGHRQIDCTPFSRINAIPGNGYDAGDLDREDAGLPTGVTWTAPDGSVRLTNLGFGGVAPNEYLDLQVELLPAAAAYDLFTTAALTTPGLTGSYFNSGLRAVNQSDWTASQVSTGTRVDAPPHFPSAGWGSRAAVGVTGGTDADWNNFSVQWDGYVRINRTTRLATKSDDGSRMWIDTNANDAFEAGELLNNGWGTGQAATVGQYSAALPAGNYKVRIQYEEGGGGNSFQLVHQGEGDFEIYQDEQLQTYGLNASFVNASLRNVAAQADWTTTQAISGNRADPIPLYLDNGMGVRNTVGITGGSDGDWRNFSVQYDGYLKVLRRTRFINYGAGGARFWIDTNDDGNFGAAAPEYTPSNWGQNGNARFGGFSGWVEPGDYRVRVQQAVEQDGNRFGLLGQNDRQVHDGLGLSLNGNGWVSAPAGAAVSGNFTVEAWVRPSQTAGVMTVFSTQTAAADFGFAGKISDGNEVSGRIGTANAWLNGDAWIGVNYRANEWMHVAYAVSGNECAIYVNGWKAGSRNFNGVPVLFDANHPPLIGRDARRVNEGFRGQMDEVRVWNTTRSGEQIASNYRRPVAANAPGLVSCWRFDDAAGAVPSDLVNARNGALNGDAALTDLETPVTPTPALIVNSLAASGTGSLQEALGVAAGLPGPVTINITVTDAATALQAYARNLNGGAANELVFAKTSGPAWLNVAANGTISGTPDAANAGANAFTLSVTNAAGTTFVVTLNIDAASADLAADLDGDGFTNGLEITLGTNPKLSASQPAATYANLRGWWKFDENSGTVADDSTGRIQDGAVSGATWTAGTAQGALSFDGADSVSTPSSLLSNRPAFTLSGCYKSSLANGDRIGLWGQDDAVEFGISGRSLQIWTPGGGSASTPLPSVGQWHHVTCVGDGTTLKIYIDGVLATTGGSATSNYGSSASPFRIGGGGIWDPTGNGFTGEIDDVRIYERALSAAEVRALHGTLVPNRAPVFTVGSLVANATEDLAFVGQLEASDSDYGDTRTYEKVGAAGWLQVAANGALSGTPDNSHVGLNNFTVRVRDAGGLTTDATLTVTVTNVNDAPMLSVVADQSINEDTATSAIAFTVGDVDTAIASLTVTGASSDTTLLPLANVVLGGSGANRTVTLTPAANQFGVSNVTLTVSDGTVTATDTFVLTVVPVNDLPLAVNDGSAGTPFATLAEDAVSSPLAVLANDSDLDLNPLTVTAANSPNGFVVINSGTTLTFTPSANFNGAATINYTISDGEGGSSNATVVVTVTAVNDAPTISLVADQSINEDTATSAIALTIGDVETAAASLTVTRASSDTTLLPLANVVLGGSGANRTVTLTPAANQFGTSAVTLAVSDGTATTTATFVLTVTPVNDLPLAVNDGSAGTPFATLAEDAVSSPLAVLANDSDVDLDTLTVTAATSSNGAVAINSGTTLIFTPDANFNGAATINYTISDGEGGSSNATVVVTVTPVNDLPVIDAVTLAAFQLAERDAISGEDYATAFAGIASDPEGESLTFTKRSGPGWLTVAPGGALTGTPAASDEAAATPVVIRATDPGGAWVEASFDLTVIVRRSLAVNYRQSTSDNTAVAAVENTFALNTAAAITGPVVWNNQAIDDAGNGPLANGRGTGSYSGVTVNSFSSVPYQRGSNALSGSDASQRVFRYYLDDSGGGGSYSASDSVGASIHLTGLQQFVKANRATSYTLTLLFNADSTIAEPFHDATVHSGVPSEPSADAIGDLPPLGTITAALLGDGKQPLPAVGTVTAGKRGWGKLAGLTDDSITISLPVSSGGKRGSIAGFILTPATDPQPQPQPQAQAQDGYAQWAGARFGEASTDPETAGKEADPNHDGVVNLLAYAMGIDPLAPPAVGATPAQRGHLELTKRNGTFHFDYQRDLTVSGVSLVIEESTDLGDASAWAPANVVKEILSEEGGIRTIRATYTPPPGDTRRFFRLRASQ</sequence>
<dbReference type="RefSeq" id="WP_264489120.1">
    <property type="nucleotide sequence ID" value="NZ_JAPDDT010000011.1"/>
</dbReference>
<evidence type="ECO:0000256" key="3">
    <source>
        <dbReference type="ARBA" id="ARBA00022729"/>
    </source>
</evidence>
<dbReference type="Pfam" id="PF17963">
    <property type="entry name" value="Big_9"/>
    <property type="match status" value="1"/>
</dbReference>
<dbReference type="PANTHER" id="PTHR42535:SF2">
    <property type="entry name" value="CHROMOSOME UNDETERMINED SCAFFOLD_146, WHOLE GENOME SHOTGUN SEQUENCE"/>
    <property type="match status" value="1"/>
</dbReference>
<dbReference type="SUPFAM" id="SSF49313">
    <property type="entry name" value="Cadherin-like"/>
    <property type="match status" value="2"/>
</dbReference>
<dbReference type="InterPro" id="IPR013783">
    <property type="entry name" value="Ig-like_fold"/>
</dbReference>
<keyword evidence="4" id="KW-0106">Calcium</keyword>
<organism evidence="8 9">
    <name type="scientific">Luteolibacter arcticus</name>
    <dbReference type="NCBI Taxonomy" id="1581411"/>
    <lineage>
        <taxon>Bacteria</taxon>
        <taxon>Pseudomonadati</taxon>
        <taxon>Verrucomicrobiota</taxon>
        <taxon>Verrucomicrobiia</taxon>
        <taxon>Verrucomicrobiales</taxon>
        <taxon>Verrucomicrobiaceae</taxon>
        <taxon>Luteolibacter</taxon>
    </lineage>
</organism>
<dbReference type="InterPro" id="IPR015919">
    <property type="entry name" value="Cadherin-like_sf"/>
</dbReference>
<keyword evidence="5" id="KW-1015">Disulfide bond</keyword>
<proteinExistence type="predicted"/>
<keyword evidence="2" id="KW-0964">Secreted</keyword>
<dbReference type="InterPro" id="IPR041690">
    <property type="entry name" value="Cadherin_5"/>
</dbReference>
<keyword evidence="3" id="KW-0732">Signal</keyword>
<dbReference type="PROSITE" id="PS50268">
    <property type="entry name" value="CADHERIN_2"/>
    <property type="match status" value="1"/>
</dbReference>
<dbReference type="Gene3D" id="2.60.40.10">
    <property type="entry name" value="Immunoglobulins"/>
    <property type="match status" value="5"/>
</dbReference>
<feature type="region of interest" description="Disordered" evidence="6">
    <location>
        <begin position="31"/>
        <end position="56"/>
    </location>
</feature>
<dbReference type="Pfam" id="PF05345">
    <property type="entry name" value="He_PIG"/>
    <property type="match status" value="2"/>
</dbReference>
<evidence type="ECO:0000256" key="4">
    <source>
        <dbReference type="ARBA" id="ARBA00022837"/>
    </source>
</evidence>
<dbReference type="InterPro" id="IPR006558">
    <property type="entry name" value="LamG-like"/>
</dbReference>
<dbReference type="EMBL" id="JAPDDT010000011">
    <property type="protein sequence ID" value="MCW1925012.1"/>
    <property type="molecule type" value="Genomic_DNA"/>
</dbReference>
<dbReference type="SMART" id="SM00736">
    <property type="entry name" value="CADG"/>
    <property type="match status" value="2"/>
</dbReference>
<evidence type="ECO:0000313" key="9">
    <source>
        <dbReference type="Proteomes" id="UP001320876"/>
    </source>
</evidence>
<accession>A0ABT3GNC1</accession>
<dbReference type="Pfam" id="PF17892">
    <property type="entry name" value="Cadherin_5"/>
    <property type="match status" value="2"/>
</dbReference>
<dbReference type="SMART" id="SM00758">
    <property type="entry name" value="PA14"/>
    <property type="match status" value="1"/>
</dbReference>
<dbReference type="InterPro" id="IPR013320">
    <property type="entry name" value="ConA-like_dom_sf"/>
</dbReference>
<dbReference type="Gene3D" id="2.60.120.200">
    <property type="match status" value="2"/>
</dbReference>
<evidence type="ECO:0000256" key="1">
    <source>
        <dbReference type="ARBA" id="ARBA00004613"/>
    </source>
</evidence>
<keyword evidence="9" id="KW-1185">Reference proteome</keyword>
<dbReference type="Gene3D" id="2.60.40.3440">
    <property type="match status" value="1"/>
</dbReference>
<dbReference type="Pfam" id="PF13385">
    <property type="entry name" value="Laminin_G_3"/>
    <property type="match status" value="2"/>
</dbReference>
<dbReference type="InterPro" id="IPR059100">
    <property type="entry name" value="TSP3_bac"/>
</dbReference>
<dbReference type="CDD" id="cd11304">
    <property type="entry name" value="Cadherin_repeat"/>
    <property type="match status" value="1"/>
</dbReference>
<dbReference type="InterPro" id="IPR006644">
    <property type="entry name" value="Cadg"/>
</dbReference>
<evidence type="ECO:0000256" key="2">
    <source>
        <dbReference type="ARBA" id="ARBA00022525"/>
    </source>
</evidence>
<feature type="compositionally biased region" description="Low complexity" evidence="6">
    <location>
        <begin position="38"/>
        <end position="56"/>
    </location>
</feature>
<dbReference type="PANTHER" id="PTHR42535">
    <property type="entry name" value="OOKINETE PROTEIN, PUTATIVE-RELATED"/>
    <property type="match status" value="1"/>
</dbReference>
<dbReference type="InterPro" id="IPR002126">
    <property type="entry name" value="Cadherin-like_dom"/>
</dbReference>
<dbReference type="SUPFAM" id="SSF56988">
    <property type="entry name" value="Anthrax protective antigen"/>
    <property type="match status" value="1"/>
</dbReference>